<accession>A0A521ABQ2</accession>
<dbReference type="EMBL" id="FXTM01000001">
    <property type="protein sequence ID" value="SMO32202.1"/>
    <property type="molecule type" value="Genomic_DNA"/>
</dbReference>
<dbReference type="AlphaFoldDB" id="A0A521ABQ2"/>
<evidence type="ECO:0000313" key="1">
    <source>
        <dbReference type="EMBL" id="SMO32202.1"/>
    </source>
</evidence>
<proteinExistence type="predicted"/>
<dbReference type="Proteomes" id="UP000317315">
    <property type="component" value="Unassembled WGS sequence"/>
</dbReference>
<protein>
    <submittedName>
        <fullName evidence="1">Uncharacterized protein</fullName>
    </submittedName>
</protein>
<reference evidence="1 2" key="1">
    <citation type="submission" date="2017-05" db="EMBL/GenBank/DDBJ databases">
        <authorList>
            <person name="Varghese N."/>
            <person name="Submissions S."/>
        </authorList>
    </citation>
    <scope>NUCLEOTIDE SEQUENCE [LARGE SCALE GENOMIC DNA]</scope>
    <source>
        <strain evidence="1 2">DSM 16304</strain>
    </source>
</reference>
<keyword evidence="2" id="KW-1185">Reference proteome</keyword>
<sequence>MALLQLEKQLIFQILDTAVETVKEELLDMQLMRIKRKLNNLKTLRKIDNDEDEWLLILEDRNLSVLIYNKAMKNPLDEIKKSI</sequence>
<evidence type="ECO:0000313" key="2">
    <source>
        <dbReference type="Proteomes" id="UP000317315"/>
    </source>
</evidence>
<organism evidence="1 2">
    <name type="scientific">Balnearium lithotrophicum</name>
    <dbReference type="NCBI Taxonomy" id="223788"/>
    <lineage>
        <taxon>Bacteria</taxon>
        <taxon>Pseudomonadati</taxon>
        <taxon>Aquificota</taxon>
        <taxon>Aquificia</taxon>
        <taxon>Desulfurobacteriales</taxon>
        <taxon>Desulfurobacteriaceae</taxon>
        <taxon>Balnearium</taxon>
    </lineage>
</organism>
<name>A0A521ABQ2_9BACT</name>
<gene>
    <name evidence="1" type="ORF">SAMN06269117_10142</name>
</gene>